<comment type="caution">
    <text evidence="2">The sequence shown here is derived from an EMBL/GenBank/DDBJ whole genome shotgun (WGS) entry which is preliminary data.</text>
</comment>
<dbReference type="InterPro" id="IPR038763">
    <property type="entry name" value="DHH_sf"/>
</dbReference>
<accession>A0A7J4IX43</accession>
<proteinExistence type="predicted"/>
<dbReference type="SUPFAM" id="SSF64182">
    <property type="entry name" value="DHH phosphoesterases"/>
    <property type="match status" value="1"/>
</dbReference>
<organism evidence="2 3">
    <name type="scientific">Candidatus Iainarchaeum sp</name>
    <dbReference type="NCBI Taxonomy" id="3101447"/>
    <lineage>
        <taxon>Archaea</taxon>
        <taxon>Candidatus Iainarchaeota</taxon>
        <taxon>Candidatus Iainarchaeia</taxon>
        <taxon>Candidatus Iainarchaeales</taxon>
        <taxon>Candidatus Iainarchaeaceae</taxon>
        <taxon>Candidatus Iainarchaeum</taxon>
    </lineage>
</organism>
<dbReference type="Gene3D" id="3.90.1640.10">
    <property type="entry name" value="inorganic pyrophosphatase (n-terminal core)"/>
    <property type="match status" value="1"/>
</dbReference>
<protein>
    <recommendedName>
        <fullName evidence="1">DDH domain-containing protein</fullName>
    </recommendedName>
</protein>
<dbReference type="EMBL" id="DUGC01000080">
    <property type="protein sequence ID" value="HIH10042.1"/>
    <property type="molecule type" value="Genomic_DNA"/>
</dbReference>
<reference evidence="3" key="1">
    <citation type="journal article" date="2020" name="bioRxiv">
        <title>A rank-normalized archaeal taxonomy based on genome phylogeny resolves widespread incomplete and uneven classifications.</title>
        <authorList>
            <person name="Rinke C."/>
            <person name="Chuvochina M."/>
            <person name="Mussig A.J."/>
            <person name="Chaumeil P.-A."/>
            <person name="Waite D.W."/>
            <person name="Whitman W.B."/>
            <person name="Parks D.H."/>
            <person name="Hugenholtz P."/>
        </authorList>
    </citation>
    <scope>NUCLEOTIDE SEQUENCE [LARGE SCALE GENOMIC DNA]</scope>
</reference>
<dbReference type="PANTHER" id="PTHR47618:SF1">
    <property type="entry name" value="BIFUNCTIONAL OLIGORIBONUCLEASE AND PAP PHOSPHATASE NRNA"/>
    <property type="match status" value="1"/>
</dbReference>
<dbReference type="Proteomes" id="UP000565078">
    <property type="component" value="Unassembled WGS sequence"/>
</dbReference>
<evidence type="ECO:0000313" key="3">
    <source>
        <dbReference type="Proteomes" id="UP000565078"/>
    </source>
</evidence>
<dbReference type="InterPro" id="IPR001667">
    <property type="entry name" value="DDH_dom"/>
</dbReference>
<feature type="domain" description="DDH" evidence="1">
    <location>
        <begin position="13"/>
        <end position="157"/>
    </location>
</feature>
<dbReference type="PANTHER" id="PTHR47618">
    <property type="entry name" value="BIFUNCTIONAL OLIGORIBONUCLEASE AND PAP PHOSPHATASE NRNA"/>
    <property type="match status" value="1"/>
</dbReference>
<name>A0A7J4IX43_9ARCH</name>
<evidence type="ECO:0000259" key="1">
    <source>
        <dbReference type="Pfam" id="PF01368"/>
    </source>
</evidence>
<sequence length="335" mass="35383">MPLKSFSPLYGRRILILTHAGCDVDALSSAAAIHFSLKGKARTIIGIPEHMNNSSAAFAKNLKLPFTVNPSLDGFDALLCVDFGRAVMAGSYGDKLDSFRGEKFLIDHHSARQDIAPQKNALVKSNAISTTEIVHDLLKASKVKIQSRAYLCIAAGIISDSSSFMVADHETFSIMAEVMRGAKASYAQIVSLFSVERDLSEKVACLKACRRCRIFRSGDAVVAVADIGAFEADAAGALVRVGADIAFCGYSDKGSVRVSGRLNNAWAKRNGIGLAKDVFAPLAKELGGEGGGHAGAAGYNGKGESVEPALLKCVGLVNGFFSKKAGNASQVKEYS</sequence>
<dbReference type="AlphaFoldDB" id="A0A7J4IX43"/>
<dbReference type="Pfam" id="PF01368">
    <property type="entry name" value="DHH"/>
    <property type="match status" value="1"/>
</dbReference>
<evidence type="ECO:0000313" key="2">
    <source>
        <dbReference type="EMBL" id="HIH10042.1"/>
    </source>
</evidence>
<gene>
    <name evidence="2" type="ORF">HA254_05240</name>
</gene>
<dbReference type="InterPro" id="IPR051319">
    <property type="entry name" value="Oligoribo/pAp-PDE_c-di-AMP_PDE"/>
</dbReference>